<feature type="domain" description="Glycosyltransferase 2-like" evidence="2">
    <location>
        <begin position="7"/>
        <end position="172"/>
    </location>
</feature>
<feature type="transmembrane region" description="Helical" evidence="1">
    <location>
        <begin position="266"/>
        <end position="288"/>
    </location>
</feature>
<feature type="transmembrane region" description="Helical" evidence="1">
    <location>
        <begin position="241"/>
        <end position="259"/>
    </location>
</feature>
<feature type="transmembrane region" description="Helical" evidence="1">
    <location>
        <begin position="300"/>
        <end position="321"/>
    </location>
</feature>
<dbReference type="PANTHER" id="PTHR43685:SF2">
    <property type="entry name" value="GLYCOSYLTRANSFERASE 2-LIKE DOMAIN-CONTAINING PROTEIN"/>
    <property type="match status" value="1"/>
</dbReference>
<keyword evidence="1" id="KW-1133">Transmembrane helix</keyword>
<keyword evidence="1" id="KW-0812">Transmembrane</keyword>
<keyword evidence="4" id="KW-1185">Reference proteome</keyword>
<dbReference type="RefSeq" id="WP_008457511.1">
    <property type="nucleotide sequence ID" value="NZ_AOIJ01000061.1"/>
</dbReference>
<dbReference type="InterPro" id="IPR001173">
    <property type="entry name" value="Glyco_trans_2-like"/>
</dbReference>
<dbReference type="SUPFAM" id="SSF53448">
    <property type="entry name" value="Nucleotide-diphospho-sugar transferases"/>
    <property type="match status" value="1"/>
</dbReference>
<evidence type="ECO:0000256" key="1">
    <source>
        <dbReference type="SAM" id="Phobius"/>
    </source>
</evidence>
<proteinExistence type="predicted"/>
<comment type="caution">
    <text evidence="3">The sequence shown here is derived from an EMBL/GenBank/DDBJ whole genome shotgun (WGS) entry which is preliminary data.</text>
</comment>
<accession>L9YVR6</accession>
<dbReference type="AlphaFoldDB" id="L9YVR6"/>
<organism evidence="3 4">
    <name type="scientific">Natrinema gari JCM 14663</name>
    <dbReference type="NCBI Taxonomy" id="1230459"/>
    <lineage>
        <taxon>Archaea</taxon>
        <taxon>Methanobacteriati</taxon>
        <taxon>Methanobacteriota</taxon>
        <taxon>Stenosarchaea group</taxon>
        <taxon>Halobacteria</taxon>
        <taxon>Halobacteriales</taxon>
        <taxon>Natrialbaceae</taxon>
        <taxon>Natrinema</taxon>
    </lineage>
</organism>
<name>L9YVR6_9EURY</name>
<gene>
    <name evidence="3" type="ORF">C486_15649</name>
</gene>
<dbReference type="Pfam" id="PF00535">
    <property type="entry name" value="Glycos_transf_2"/>
    <property type="match status" value="1"/>
</dbReference>
<evidence type="ECO:0000313" key="4">
    <source>
        <dbReference type="Proteomes" id="UP000011592"/>
    </source>
</evidence>
<dbReference type="InterPro" id="IPR029044">
    <property type="entry name" value="Nucleotide-diphossugar_trans"/>
</dbReference>
<dbReference type="EMBL" id="AOIJ01000061">
    <property type="protein sequence ID" value="ELY77552.1"/>
    <property type="molecule type" value="Genomic_DNA"/>
</dbReference>
<protein>
    <submittedName>
        <fullName evidence="3">Dolichyl-phosphate mannose synthase-like protein</fullName>
    </submittedName>
</protein>
<dbReference type="InterPro" id="IPR050834">
    <property type="entry name" value="Glycosyltransf_2"/>
</dbReference>
<dbReference type="Gene3D" id="3.90.550.10">
    <property type="entry name" value="Spore Coat Polysaccharide Biosynthesis Protein SpsA, Chain A"/>
    <property type="match status" value="1"/>
</dbReference>
<evidence type="ECO:0000259" key="2">
    <source>
        <dbReference type="Pfam" id="PF00535"/>
    </source>
</evidence>
<evidence type="ECO:0000313" key="3">
    <source>
        <dbReference type="EMBL" id="ELY77552.1"/>
    </source>
</evidence>
<keyword evidence="1" id="KW-0472">Membrane</keyword>
<sequence length="323" mass="36250">MTEYDTSIVIPTYNDEDTLEACLDSLESLDYVGTYNTIIVDGHSNDRTVEIAETYGCDVIFEDKGTISYARELGVKASNSEFIAFTDADCVVPDDWLSTLISHFDDHGEVAAVGGPNITPPDDTSFAKSVGDVLSLLSGAGARYGFEGEETREIYHNPTCNVVYRREVIEEVGGFNHDLITVDDEEMDYRIREKGYTILYTPEAEVLHYRRPSWKSYTKMGYRYGIGRAQATKLHPEMGEWFHFAPSSIILLLASFLAGSVKSRSWLKVLAGTLSLGSLGIISMSVYLSEKRNRWTQLPVYAILISIWFWAWGIGFIKGLLRH</sequence>
<reference evidence="3 4" key="1">
    <citation type="journal article" date="2014" name="PLoS Genet.">
        <title>Phylogenetically driven sequencing of extremely halophilic archaea reveals strategies for static and dynamic osmo-response.</title>
        <authorList>
            <person name="Becker E.A."/>
            <person name="Seitzer P.M."/>
            <person name="Tritt A."/>
            <person name="Larsen D."/>
            <person name="Krusor M."/>
            <person name="Yao A.I."/>
            <person name="Wu D."/>
            <person name="Madern D."/>
            <person name="Eisen J.A."/>
            <person name="Darling A.E."/>
            <person name="Facciotti M.T."/>
        </authorList>
    </citation>
    <scope>NUCLEOTIDE SEQUENCE [LARGE SCALE GENOMIC DNA]</scope>
    <source>
        <strain evidence="3 4">JCM 14663</strain>
    </source>
</reference>
<dbReference type="PANTHER" id="PTHR43685">
    <property type="entry name" value="GLYCOSYLTRANSFERASE"/>
    <property type="match status" value="1"/>
</dbReference>
<dbReference type="Proteomes" id="UP000011592">
    <property type="component" value="Unassembled WGS sequence"/>
</dbReference>